<dbReference type="RefSeq" id="WP_343796378.1">
    <property type="nucleotide sequence ID" value="NZ_BAAAGF010000001.1"/>
</dbReference>
<name>A0ABN1JID5_9FLAO</name>
<organism evidence="1 2">
    <name type="scientific">Gaetbulibacter jejuensis</name>
    <dbReference type="NCBI Taxonomy" id="584607"/>
    <lineage>
        <taxon>Bacteria</taxon>
        <taxon>Pseudomonadati</taxon>
        <taxon>Bacteroidota</taxon>
        <taxon>Flavobacteriia</taxon>
        <taxon>Flavobacteriales</taxon>
        <taxon>Flavobacteriaceae</taxon>
        <taxon>Gaetbulibacter</taxon>
    </lineage>
</organism>
<dbReference type="Proteomes" id="UP001500736">
    <property type="component" value="Unassembled WGS sequence"/>
</dbReference>
<reference evidence="1 2" key="1">
    <citation type="journal article" date="2019" name="Int. J. Syst. Evol. Microbiol.">
        <title>The Global Catalogue of Microorganisms (GCM) 10K type strain sequencing project: providing services to taxonomists for standard genome sequencing and annotation.</title>
        <authorList>
            <consortium name="The Broad Institute Genomics Platform"/>
            <consortium name="The Broad Institute Genome Sequencing Center for Infectious Disease"/>
            <person name="Wu L."/>
            <person name="Ma J."/>
        </authorList>
    </citation>
    <scope>NUCLEOTIDE SEQUENCE [LARGE SCALE GENOMIC DNA]</scope>
    <source>
        <strain evidence="1 2">JCM 15976</strain>
    </source>
</reference>
<evidence type="ECO:0000313" key="1">
    <source>
        <dbReference type="EMBL" id="GAA0740451.1"/>
    </source>
</evidence>
<sequence>MEKNKFIQKKLELSQNNSSGKLKIETLCELVENHPYKEQIYNSFDIENTKNEFINIDNIDTVFQRIININNNYNRFNIIAQTKDVNVFEEEILKDDKSEKSVCFEFDEYVEVDEVKNHLKSTAIYNSKNTFFDEYDMAKFANSLLKKQKPVLSSLVNHNINYFKELAKTQKEFNKHKSYRLVKYNGDIFLRGITSEMYNEYGVDFTFVVSMLIFHKSMKENKGINYKIKDCSLNESKLDMIVAEKHSKDAGSFGRVSTAIKVSTNDLGQGSLNFSNVINVNMTLSDGIYLYPKTTRIDKSKLIISHTTSPEKVFKAFNEMDDVLHTSDEFINDLNDIKGLKTPDELRLKILSKIESPRSSFKQIQKLSDIFKRKINNEIDSFKKLLEMCNKAEELEIEFDLKDKLRYIISDIILYGKTA</sequence>
<gene>
    <name evidence="1" type="ORF">GCM10009431_10600</name>
</gene>
<evidence type="ECO:0000313" key="2">
    <source>
        <dbReference type="Proteomes" id="UP001500736"/>
    </source>
</evidence>
<dbReference type="EMBL" id="BAAAGF010000001">
    <property type="protein sequence ID" value="GAA0740451.1"/>
    <property type="molecule type" value="Genomic_DNA"/>
</dbReference>
<keyword evidence="2" id="KW-1185">Reference proteome</keyword>
<proteinExistence type="predicted"/>
<comment type="caution">
    <text evidence="1">The sequence shown here is derived from an EMBL/GenBank/DDBJ whole genome shotgun (WGS) entry which is preliminary data.</text>
</comment>
<protein>
    <submittedName>
        <fullName evidence="1">Uncharacterized protein</fullName>
    </submittedName>
</protein>
<accession>A0ABN1JID5</accession>